<sequence length="276" mass="30887">MKHLLTALFLMLSVPVCHAVEWGYVFVPVSTANAQVVIHQAFAHGLRPEGQPSGRDGIDFWNFFSRPHTNPLFIMAYRDWHAVQQSSDTLPTGVLFEVALDDNFFEAEAVLDRFVAVTWSPVGSNLDVRAVVSNALGRWVNQGYPVSGITGFQGGHIVPTSINAAWTVDRGQLQGAPQNNQAYQAPTTQMRDDASRLFDPSLAYERLDPQVETVHSSWWRHALAVLQCQVFETRPLPLSQRAAYQDSCLHPTVMTAKQFNRETMRNLQPSITLLLD</sequence>
<organism evidence="2 3">
    <name type="scientific">Dyella flagellata</name>
    <dbReference type="NCBI Taxonomy" id="1867833"/>
    <lineage>
        <taxon>Bacteria</taxon>
        <taxon>Pseudomonadati</taxon>
        <taxon>Pseudomonadota</taxon>
        <taxon>Gammaproteobacteria</taxon>
        <taxon>Lysobacterales</taxon>
        <taxon>Rhodanobacteraceae</taxon>
        <taxon>Dyella</taxon>
    </lineage>
</organism>
<reference evidence="3" key="1">
    <citation type="journal article" date="2019" name="Int. J. Syst. Evol. Microbiol.">
        <title>The Global Catalogue of Microorganisms (GCM) 10K type strain sequencing project: providing services to taxonomists for standard genome sequencing and annotation.</title>
        <authorList>
            <consortium name="The Broad Institute Genomics Platform"/>
            <consortium name="The Broad Institute Genome Sequencing Center for Infectious Disease"/>
            <person name="Wu L."/>
            <person name="Ma J."/>
        </authorList>
    </citation>
    <scope>NUCLEOTIDE SEQUENCE [LARGE SCALE GENOMIC DNA]</scope>
    <source>
        <strain evidence="3">NBRC 111981</strain>
    </source>
</reference>
<evidence type="ECO:0000256" key="1">
    <source>
        <dbReference type="SAM" id="SignalP"/>
    </source>
</evidence>
<evidence type="ECO:0000313" key="2">
    <source>
        <dbReference type="EMBL" id="GLQ87556.1"/>
    </source>
</evidence>
<dbReference type="EMBL" id="BSOA01000007">
    <property type="protein sequence ID" value="GLQ87556.1"/>
    <property type="molecule type" value="Genomic_DNA"/>
</dbReference>
<feature type="signal peptide" evidence="1">
    <location>
        <begin position="1"/>
        <end position="19"/>
    </location>
</feature>
<gene>
    <name evidence="2" type="ORF">GCM10007898_11220</name>
</gene>
<comment type="caution">
    <text evidence="2">The sequence shown here is derived from an EMBL/GenBank/DDBJ whole genome shotgun (WGS) entry which is preliminary data.</text>
</comment>
<name>A0ABQ5X8R2_9GAMM</name>
<accession>A0ABQ5X8R2</accession>
<dbReference type="Proteomes" id="UP001156627">
    <property type="component" value="Unassembled WGS sequence"/>
</dbReference>
<proteinExistence type="predicted"/>
<evidence type="ECO:0000313" key="3">
    <source>
        <dbReference type="Proteomes" id="UP001156627"/>
    </source>
</evidence>
<keyword evidence="3" id="KW-1185">Reference proteome</keyword>
<feature type="chain" id="PRO_5045591759" evidence="1">
    <location>
        <begin position="20"/>
        <end position="276"/>
    </location>
</feature>
<protein>
    <submittedName>
        <fullName evidence="2">Uncharacterized protein</fullName>
    </submittedName>
</protein>
<keyword evidence="1" id="KW-0732">Signal</keyword>